<dbReference type="InterPro" id="IPR036388">
    <property type="entry name" value="WH-like_DNA-bd_sf"/>
</dbReference>
<dbReference type="InterPro" id="IPR036390">
    <property type="entry name" value="WH_DNA-bd_sf"/>
</dbReference>
<proteinExistence type="predicted"/>
<organism evidence="1 2">
    <name type="scientific">Sphaerisporangium rhizosphaerae</name>
    <dbReference type="NCBI Taxonomy" id="2269375"/>
    <lineage>
        <taxon>Bacteria</taxon>
        <taxon>Bacillati</taxon>
        <taxon>Actinomycetota</taxon>
        <taxon>Actinomycetes</taxon>
        <taxon>Streptosporangiales</taxon>
        <taxon>Streptosporangiaceae</taxon>
        <taxon>Sphaerisporangium</taxon>
    </lineage>
</organism>
<dbReference type="SUPFAM" id="SSF46785">
    <property type="entry name" value="Winged helix' DNA-binding domain"/>
    <property type="match status" value="1"/>
</dbReference>
<evidence type="ECO:0000313" key="1">
    <source>
        <dbReference type="EMBL" id="MFC7382701.1"/>
    </source>
</evidence>
<dbReference type="RefSeq" id="WP_380825992.1">
    <property type="nucleotide sequence ID" value="NZ_JBHTCG010000006.1"/>
</dbReference>
<dbReference type="EMBL" id="JBHTCG010000006">
    <property type="protein sequence ID" value="MFC7382701.1"/>
    <property type="molecule type" value="Genomic_DNA"/>
</dbReference>
<dbReference type="Proteomes" id="UP001596496">
    <property type="component" value="Unassembled WGS sequence"/>
</dbReference>
<keyword evidence="2" id="KW-1185">Reference proteome</keyword>
<name>A0ABW2P2F5_9ACTN</name>
<dbReference type="Gene3D" id="1.10.10.10">
    <property type="entry name" value="Winged helix-like DNA-binding domain superfamily/Winged helix DNA-binding domain"/>
    <property type="match status" value="1"/>
</dbReference>
<reference evidence="2" key="1">
    <citation type="journal article" date="2019" name="Int. J. Syst. Evol. Microbiol.">
        <title>The Global Catalogue of Microorganisms (GCM) 10K type strain sequencing project: providing services to taxonomists for standard genome sequencing and annotation.</title>
        <authorList>
            <consortium name="The Broad Institute Genomics Platform"/>
            <consortium name="The Broad Institute Genome Sequencing Center for Infectious Disease"/>
            <person name="Wu L."/>
            <person name="Ma J."/>
        </authorList>
    </citation>
    <scope>NUCLEOTIDE SEQUENCE [LARGE SCALE GENOMIC DNA]</scope>
    <source>
        <strain evidence="2">CECT 7649</strain>
    </source>
</reference>
<dbReference type="CDD" id="cd00090">
    <property type="entry name" value="HTH_ARSR"/>
    <property type="match status" value="1"/>
</dbReference>
<dbReference type="InterPro" id="IPR011991">
    <property type="entry name" value="ArsR-like_HTH"/>
</dbReference>
<gene>
    <name evidence="1" type="ORF">ACFQSB_10835</name>
</gene>
<evidence type="ECO:0000313" key="2">
    <source>
        <dbReference type="Proteomes" id="UP001596496"/>
    </source>
</evidence>
<sequence length="334" mass="36421">MGTQIAAKSRVWSELRLSSPPRLQISISPNLTALAIIADALAGRQRGLPESWRKAIASQVGPLGQDAVRPLAVPGSSIAPDSIVPCSPTDGDVTVQSQVSALQDISPDALIRDLEQTFGPGTPPLHWRSAAERPERWLRGYAGALADVWTTTEPLWKRARPLLDREVERVGVAAVRGGHELLLGALSERIVYGERGLLISDLESSTFELGDRKLVLVPMLAGKDAVIVSLDSPDAVWIAYPVPGAGSLWRKPVAPAGDELSAILGPVRAHLLCALEQPMTMSMLSTDLQIAPSGLTYHCDRLRAGRLIMRERRGREVWITRTRRAEELLELFRR</sequence>
<comment type="caution">
    <text evidence="1">The sequence shown here is derived from an EMBL/GenBank/DDBJ whole genome shotgun (WGS) entry which is preliminary data.</text>
</comment>
<protein>
    <submittedName>
        <fullName evidence="1">ArsR/SmtB family transcription factor</fullName>
    </submittedName>
</protein>
<accession>A0ABW2P2F5</accession>